<dbReference type="GO" id="GO:0008202">
    <property type="term" value="P:steroid metabolic process"/>
    <property type="evidence" value="ECO:0007669"/>
    <property type="project" value="UniProtKB-ARBA"/>
</dbReference>
<feature type="domain" description="FAD-dependent oxidoreductase 2 FAD-binding" evidence="6">
    <location>
        <begin position="72"/>
        <end position="513"/>
    </location>
</feature>
<evidence type="ECO:0000256" key="1">
    <source>
        <dbReference type="ARBA" id="ARBA00001974"/>
    </source>
</evidence>
<dbReference type="InterPro" id="IPR036188">
    <property type="entry name" value="FAD/NAD-bd_sf"/>
</dbReference>
<dbReference type="SUPFAM" id="SSF56425">
    <property type="entry name" value="Succinate dehydrogenase/fumarate reductase flavoprotein, catalytic domain"/>
    <property type="match status" value="1"/>
</dbReference>
<evidence type="ECO:0000313" key="8">
    <source>
        <dbReference type="Proteomes" id="UP000291469"/>
    </source>
</evidence>
<evidence type="ECO:0000256" key="5">
    <source>
        <dbReference type="SAM" id="MobiDB-lite"/>
    </source>
</evidence>
<dbReference type="Gene3D" id="3.90.700.10">
    <property type="entry name" value="Succinate dehydrogenase/fumarate reductase flavoprotein, catalytic domain"/>
    <property type="match status" value="1"/>
</dbReference>
<feature type="compositionally biased region" description="Basic and acidic residues" evidence="5">
    <location>
        <begin position="14"/>
        <end position="32"/>
    </location>
</feature>
<evidence type="ECO:0000313" key="7">
    <source>
        <dbReference type="EMBL" id="QBI21980.1"/>
    </source>
</evidence>
<sequence>MGQGQVLDPQFGIDEPRGLRAGERIAQEREEPPGVRAVAELRSRFHGSLHERGGLECQLHDTAPHRLEAPRSRERKEAFVDSVADFVILCERRGIRFARATDYPDYYPERPGGKIGRAIEVEPFDTHRIGTWWETARAQDGVVFPLKTDDVWLLSRAWSTPGGFVRGARFVGRAVAGAAQRKKLVGAGAALVCALLEVALKQATPVWLSSPVEELVVDEGRVVGAAVRRGERELRVRTRKGVVLAGGGFAHREDWREKYHGVPGYSSAITGDQGSAIEVGQRAGGAVDLMDDAWWGASIPAPGTDKSPAFLVGERSMPFSIIVDSQGERFVNESASYIDVGHRMLERAQADRGPFWMISDARHTRRYLRSFAVEPGATKALREGGLLHKADTLDALAVAIGLPPERLRATVARFNGFARTGVDQDFARGSSAYDRYYGDPLVRPNPNLGPLAKAPFTAVQLVPGDLGTKGGLLTDEDGRVIREDGSPIEGLYASGNNTASVMGNTYPGPGSTLGPAAVFGLRAARHMAAQRH</sequence>
<dbReference type="PANTHER" id="PTHR43400:SF10">
    <property type="entry name" value="3-OXOSTEROID 1-DEHYDROGENASE"/>
    <property type="match status" value="1"/>
</dbReference>
<keyword evidence="8" id="KW-1185">Reference proteome</keyword>
<dbReference type="EMBL" id="CP036402">
    <property type="protein sequence ID" value="QBI21980.1"/>
    <property type="molecule type" value="Genomic_DNA"/>
</dbReference>
<dbReference type="PANTHER" id="PTHR43400">
    <property type="entry name" value="FUMARATE REDUCTASE"/>
    <property type="match status" value="1"/>
</dbReference>
<organism evidence="7 8">
    <name type="scientific">Egibacter rhizosphaerae</name>
    <dbReference type="NCBI Taxonomy" id="1670831"/>
    <lineage>
        <taxon>Bacteria</taxon>
        <taxon>Bacillati</taxon>
        <taxon>Actinomycetota</taxon>
        <taxon>Nitriliruptoria</taxon>
        <taxon>Egibacterales</taxon>
        <taxon>Egibacteraceae</taxon>
        <taxon>Egibacter</taxon>
    </lineage>
</organism>
<keyword evidence="3" id="KW-0274">FAD</keyword>
<evidence type="ECO:0000256" key="3">
    <source>
        <dbReference type="ARBA" id="ARBA00022827"/>
    </source>
</evidence>
<dbReference type="GO" id="GO:0033765">
    <property type="term" value="F:steroid dehydrogenase activity, acting on the CH-CH group of donors"/>
    <property type="evidence" value="ECO:0007669"/>
    <property type="project" value="UniProtKB-ARBA"/>
</dbReference>
<dbReference type="Proteomes" id="UP000291469">
    <property type="component" value="Chromosome"/>
</dbReference>
<proteinExistence type="predicted"/>
<evidence type="ECO:0000259" key="6">
    <source>
        <dbReference type="Pfam" id="PF00890"/>
    </source>
</evidence>
<dbReference type="InterPro" id="IPR003953">
    <property type="entry name" value="FAD-dep_OxRdtase_2_FAD-bd"/>
</dbReference>
<reference evidence="7 8" key="1">
    <citation type="submission" date="2019-01" db="EMBL/GenBank/DDBJ databases">
        <title>Egibacter rhizosphaerae EGI 80759T.</title>
        <authorList>
            <person name="Chen D.-D."/>
            <person name="Tian Y."/>
            <person name="Jiao J.-Y."/>
            <person name="Zhang X.-T."/>
            <person name="Zhang Y.-G."/>
            <person name="Zhang Y."/>
            <person name="Xiao M."/>
            <person name="Shu W.-S."/>
            <person name="Li W.-J."/>
        </authorList>
    </citation>
    <scope>NUCLEOTIDE SEQUENCE [LARGE SCALE GENOMIC DNA]</scope>
    <source>
        <strain evidence="7 8">EGI 80759</strain>
    </source>
</reference>
<keyword evidence="2" id="KW-0285">Flavoprotein</keyword>
<dbReference type="OrthoDB" id="9813348at2"/>
<feature type="region of interest" description="Disordered" evidence="5">
    <location>
        <begin position="1"/>
        <end position="32"/>
    </location>
</feature>
<protein>
    <submittedName>
        <fullName evidence="7">FAD-binding protein</fullName>
    </submittedName>
</protein>
<evidence type="ECO:0000256" key="4">
    <source>
        <dbReference type="ARBA" id="ARBA00023002"/>
    </source>
</evidence>
<gene>
    <name evidence="7" type="ORF">ER308_09135</name>
</gene>
<accession>A0A411YLC6</accession>
<dbReference type="InterPro" id="IPR027477">
    <property type="entry name" value="Succ_DH/fumarate_Rdtase_cat_sf"/>
</dbReference>
<dbReference type="AlphaFoldDB" id="A0A411YLC6"/>
<evidence type="ECO:0000256" key="2">
    <source>
        <dbReference type="ARBA" id="ARBA00022630"/>
    </source>
</evidence>
<comment type="cofactor">
    <cofactor evidence="1">
        <name>FAD</name>
        <dbReference type="ChEBI" id="CHEBI:57692"/>
    </cofactor>
</comment>
<dbReference type="Gene3D" id="3.50.50.60">
    <property type="entry name" value="FAD/NAD(P)-binding domain"/>
    <property type="match status" value="2"/>
</dbReference>
<keyword evidence="4" id="KW-0560">Oxidoreductase</keyword>
<name>A0A411YLC6_9ACTN</name>
<dbReference type="InterPro" id="IPR050315">
    <property type="entry name" value="FAD-oxidoreductase_2"/>
</dbReference>
<dbReference type="KEGG" id="erz:ER308_09135"/>
<dbReference type="Pfam" id="PF00890">
    <property type="entry name" value="FAD_binding_2"/>
    <property type="match status" value="1"/>
</dbReference>
<dbReference type="SUPFAM" id="SSF51905">
    <property type="entry name" value="FAD/NAD(P)-binding domain"/>
    <property type="match status" value="1"/>
</dbReference>